<feature type="chain" id="PRO_5046804286" evidence="1">
    <location>
        <begin position="37"/>
        <end position="346"/>
    </location>
</feature>
<dbReference type="RefSeq" id="XP_005108553.1">
    <property type="nucleotide sequence ID" value="XM_005108496.3"/>
</dbReference>
<keyword evidence="1" id="KW-0732">Signal</keyword>
<evidence type="ECO:0000313" key="3">
    <source>
        <dbReference type="RefSeq" id="XP_005108553.1"/>
    </source>
</evidence>
<accession>A0ABM0K4H9</accession>
<gene>
    <name evidence="3" type="primary">LOC101851895</name>
</gene>
<protein>
    <submittedName>
        <fullName evidence="3">Chitin deacetylase 7</fullName>
    </submittedName>
</protein>
<evidence type="ECO:0000313" key="2">
    <source>
        <dbReference type="Proteomes" id="UP000694888"/>
    </source>
</evidence>
<dbReference type="PANTHER" id="PTHR45985">
    <property type="match status" value="1"/>
</dbReference>
<dbReference type="Proteomes" id="UP000694888">
    <property type="component" value="Unplaced"/>
</dbReference>
<organism evidence="2 3">
    <name type="scientific">Aplysia californica</name>
    <name type="common">California sea hare</name>
    <dbReference type="NCBI Taxonomy" id="6500"/>
    <lineage>
        <taxon>Eukaryota</taxon>
        <taxon>Metazoa</taxon>
        <taxon>Spiralia</taxon>
        <taxon>Lophotrochozoa</taxon>
        <taxon>Mollusca</taxon>
        <taxon>Gastropoda</taxon>
        <taxon>Heterobranchia</taxon>
        <taxon>Euthyneura</taxon>
        <taxon>Tectipleura</taxon>
        <taxon>Aplysiida</taxon>
        <taxon>Aplysioidea</taxon>
        <taxon>Aplysiidae</taxon>
        <taxon>Aplysia</taxon>
    </lineage>
</organism>
<feature type="signal peptide" evidence="1">
    <location>
        <begin position="1"/>
        <end position="36"/>
    </location>
</feature>
<keyword evidence="2" id="KW-1185">Reference proteome</keyword>
<proteinExistence type="predicted"/>
<reference evidence="3" key="1">
    <citation type="submission" date="2025-08" db="UniProtKB">
        <authorList>
            <consortium name="RefSeq"/>
        </authorList>
    </citation>
    <scope>IDENTIFICATION</scope>
</reference>
<dbReference type="GeneID" id="101851895"/>
<dbReference type="InterPro" id="IPR052740">
    <property type="entry name" value="CE4"/>
</dbReference>
<dbReference type="Gene3D" id="3.20.20.370">
    <property type="entry name" value="Glycoside hydrolase/deacetylase"/>
    <property type="match status" value="1"/>
</dbReference>
<dbReference type="SUPFAM" id="SSF88713">
    <property type="entry name" value="Glycoside hydrolase/deacetylase"/>
    <property type="match status" value="1"/>
</dbReference>
<evidence type="ECO:0000256" key="1">
    <source>
        <dbReference type="SAM" id="SignalP"/>
    </source>
</evidence>
<name>A0ABM0K4H9_APLCA</name>
<sequence length="346" mass="38347">MCLWFLITAELLQIPIMAWLKTTLALLLLTSSACLGQECRPGDNCKAPDCRCWDDSSIPGGLDAADTPQQVLISFDYGVNTANYELYTNLFKGLKNPNGCEPKGTFFVSKTNTEFGLVKQLSDAGHEIGMTTPDGLIPQDQDQWQAAFREMKAELVGAGIPEAQIQGSRGPELYAGGNDQFGAISDVGLGYDSTCVSIEYRSKENLKWPYTYDFVEGTPDCTIGKAPTQSFPGKWQFLVADIEYKGQKCASPSACSPLIQTSQDAFDMLYEAFGDHFGGKRTPYLLYLNPQWLTIPHQREGTRQFLDFLMSSFDDTWILTTQQSLAWMKEPVSSGNTTDFNPWACV</sequence>
<dbReference type="InterPro" id="IPR011330">
    <property type="entry name" value="Glyco_hydro/deAcase_b/a-brl"/>
</dbReference>
<dbReference type="PANTHER" id="PTHR45985:SF3">
    <property type="entry name" value="CHITIN DEACETYLASE-LIKE 4"/>
    <property type="match status" value="1"/>
</dbReference>